<dbReference type="FunFam" id="2.40.160.210:FF:000001">
    <property type="entry name" value="Acyl-CoA thioesterase II"/>
    <property type="match status" value="1"/>
</dbReference>
<dbReference type="PANTHER" id="PTHR11066:SF34">
    <property type="entry name" value="ACYL-COENZYME A THIOESTERASE 8"/>
    <property type="match status" value="1"/>
</dbReference>
<evidence type="ECO:0000313" key="12">
    <source>
        <dbReference type="Proteomes" id="UP000199690"/>
    </source>
</evidence>
<evidence type="ECO:0000256" key="6">
    <source>
        <dbReference type="ARBA" id="ARBA00071120"/>
    </source>
</evidence>
<accession>A0A1H6C4R9</accession>
<dbReference type="CDD" id="cd03445">
    <property type="entry name" value="Thioesterase_II_repeat2"/>
    <property type="match status" value="1"/>
</dbReference>
<evidence type="ECO:0000256" key="2">
    <source>
        <dbReference type="ARBA" id="ARBA00011881"/>
    </source>
</evidence>
<proteinExistence type="inferred from homology"/>
<dbReference type="Gene3D" id="2.40.160.210">
    <property type="entry name" value="Acyl-CoA thioesterase, double hotdog domain"/>
    <property type="match status" value="1"/>
</dbReference>
<dbReference type="GO" id="GO:0047617">
    <property type="term" value="F:fatty acyl-CoA hydrolase activity"/>
    <property type="evidence" value="ECO:0007669"/>
    <property type="project" value="UniProtKB-EC"/>
</dbReference>
<evidence type="ECO:0000313" key="10">
    <source>
        <dbReference type="EMBL" id="SEG67717.1"/>
    </source>
</evidence>
<reference evidence="10" key="2">
    <citation type="submission" date="2016-10" db="EMBL/GenBank/DDBJ databases">
        <authorList>
            <person name="de Groot N.N."/>
        </authorList>
    </citation>
    <scope>NUCLEOTIDE SEQUENCE [LARGE SCALE GENOMIC DNA]</scope>
    <source>
        <strain evidence="10">ATCC 20501</strain>
    </source>
</reference>
<dbReference type="InterPro" id="IPR025652">
    <property type="entry name" value="TesB_C"/>
</dbReference>
<keyword evidence="4" id="KW-0443">Lipid metabolism</keyword>
<dbReference type="Proteomes" id="UP000199690">
    <property type="component" value="Unassembled WGS sequence"/>
</dbReference>
<evidence type="ECO:0000256" key="3">
    <source>
        <dbReference type="ARBA" id="ARBA00022801"/>
    </source>
</evidence>
<evidence type="ECO:0000256" key="5">
    <source>
        <dbReference type="ARBA" id="ARBA00050943"/>
    </source>
</evidence>
<dbReference type="GO" id="GO:0009062">
    <property type="term" value="P:fatty acid catabolic process"/>
    <property type="evidence" value="ECO:0007669"/>
    <property type="project" value="TreeGrafter"/>
</dbReference>
<organism evidence="10 13">
    <name type="scientific">Saccharopolyspora kobensis</name>
    <dbReference type="NCBI Taxonomy" id="146035"/>
    <lineage>
        <taxon>Bacteria</taxon>
        <taxon>Bacillati</taxon>
        <taxon>Actinomycetota</taxon>
        <taxon>Actinomycetes</taxon>
        <taxon>Pseudonocardiales</taxon>
        <taxon>Pseudonocardiaceae</taxon>
        <taxon>Saccharopolyspora</taxon>
    </lineage>
</organism>
<gene>
    <name evidence="10" type="ORF">SAMN02982929_03100</name>
    <name evidence="11" type="ORF">SAMN05216506_101340</name>
</gene>
<evidence type="ECO:0000259" key="9">
    <source>
        <dbReference type="Pfam" id="PF13622"/>
    </source>
</evidence>
<evidence type="ECO:0000256" key="4">
    <source>
        <dbReference type="ARBA" id="ARBA00023098"/>
    </source>
</evidence>
<dbReference type="InterPro" id="IPR029069">
    <property type="entry name" value="HotDog_dom_sf"/>
</dbReference>
<name>A0A1H6C4R9_9PSEU</name>
<dbReference type="EMBL" id="FOME01000001">
    <property type="protein sequence ID" value="SFC27151.1"/>
    <property type="molecule type" value="Genomic_DNA"/>
</dbReference>
<evidence type="ECO:0000259" key="8">
    <source>
        <dbReference type="Pfam" id="PF02551"/>
    </source>
</evidence>
<feature type="domain" description="Acyl-CoA thioesterase-like N-terminal HotDog" evidence="9">
    <location>
        <begin position="63"/>
        <end position="139"/>
    </location>
</feature>
<dbReference type="PANTHER" id="PTHR11066">
    <property type="entry name" value="ACYL-COA THIOESTERASE"/>
    <property type="match status" value="1"/>
</dbReference>
<evidence type="ECO:0000256" key="7">
    <source>
        <dbReference type="ARBA" id="ARBA00079653"/>
    </source>
</evidence>
<dbReference type="EMBL" id="FNVB01000004">
    <property type="protein sequence ID" value="SEG67717.1"/>
    <property type="molecule type" value="Genomic_DNA"/>
</dbReference>
<comment type="catalytic activity">
    <reaction evidence="5">
        <text>a fatty acyl-CoA + H2O = a fatty acid + CoA + H(+)</text>
        <dbReference type="Rhea" id="RHEA:16781"/>
        <dbReference type="ChEBI" id="CHEBI:15377"/>
        <dbReference type="ChEBI" id="CHEBI:15378"/>
        <dbReference type="ChEBI" id="CHEBI:28868"/>
        <dbReference type="ChEBI" id="CHEBI:57287"/>
        <dbReference type="ChEBI" id="CHEBI:77636"/>
        <dbReference type="EC" id="3.1.2.20"/>
    </reaction>
    <physiologicalReaction direction="left-to-right" evidence="5">
        <dbReference type="Rhea" id="RHEA:16782"/>
    </physiologicalReaction>
</comment>
<dbReference type="CDD" id="cd03444">
    <property type="entry name" value="Thioesterase_II_repeat1"/>
    <property type="match status" value="1"/>
</dbReference>
<sequence>MTEAARAAAADPAGTRLRDDVPLDVNGMPHGQPVLDSLVALLDLERIEENIFRGVSPASSPVRVFGGQVAGQALVAAGRTVPPERQVHSLHAYFIRPGDPSVPIVYEVDRTRDGRSFTTRRVVAVQHGKAIFSLSASFQVEEGGIDHAEPMPEVPDPETLPTFGEQVGSLIDTLGRAQPRPIDVRYVTDPPWVSRENGPREARSQVWMRADGVLPDDDLLHVCTAAFASDMTLLDAVLARHGVYWGLDNVSGASLDHAMWFHRRFRADEWLLYDCASPSASGARGLATGRFFSRDGQLVATVVQEGLLRVGD</sequence>
<dbReference type="NCBIfam" id="TIGR00189">
    <property type="entry name" value="tesB"/>
    <property type="match status" value="1"/>
</dbReference>
<evidence type="ECO:0000313" key="13">
    <source>
        <dbReference type="Proteomes" id="UP000236729"/>
    </source>
</evidence>
<accession>A0A1I1HTG3</accession>
<evidence type="ECO:0000256" key="1">
    <source>
        <dbReference type="ARBA" id="ARBA00006538"/>
    </source>
</evidence>
<comment type="subunit">
    <text evidence="2">Homotetramer.</text>
</comment>
<dbReference type="InterPro" id="IPR042171">
    <property type="entry name" value="Acyl-CoA_hotdog"/>
</dbReference>
<dbReference type="InterPro" id="IPR049449">
    <property type="entry name" value="TesB_ACOT8-like_N"/>
</dbReference>
<dbReference type="Pfam" id="PF02551">
    <property type="entry name" value="Acyl_CoA_thio"/>
    <property type="match status" value="1"/>
</dbReference>
<dbReference type="InterPro" id="IPR003703">
    <property type="entry name" value="Acyl_CoA_thio"/>
</dbReference>
<keyword evidence="3" id="KW-0378">Hydrolase</keyword>
<dbReference type="GO" id="GO:0006637">
    <property type="term" value="P:acyl-CoA metabolic process"/>
    <property type="evidence" value="ECO:0007669"/>
    <property type="project" value="InterPro"/>
</dbReference>
<dbReference type="AlphaFoldDB" id="A0A1H6C4R9"/>
<dbReference type="SMR" id="A0A1H6C4R9"/>
<dbReference type="RefSeq" id="WP_093345195.1">
    <property type="nucleotide sequence ID" value="NZ_FNVB01000004.1"/>
</dbReference>
<comment type="similarity">
    <text evidence="1">Belongs to the C/M/P thioester hydrolase family.</text>
</comment>
<dbReference type="Proteomes" id="UP000236729">
    <property type="component" value="Unassembled WGS sequence"/>
</dbReference>
<reference evidence="12 13" key="1">
    <citation type="submission" date="2016-10" db="EMBL/GenBank/DDBJ databases">
        <authorList>
            <person name="Varghese N."/>
            <person name="Submissions S."/>
        </authorList>
    </citation>
    <scope>NUCLEOTIDE SEQUENCE [LARGE SCALE GENOMIC DNA]</scope>
    <source>
        <strain evidence="13">ATCC 20501</strain>
        <strain evidence="11 12">CGMCC 4.3529</strain>
    </source>
</reference>
<keyword evidence="12" id="KW-1185">Reference proteome</keyword>
<evidence type="ECO:0000313" key="11">
    <source>
        <dbReference type="EMBL" id="SFC27151.1"/>
    </source>
</evidence>
<feature type="domain" description="Acyl-CoA thioesterase 2 C-terminal" evidence="8">
    <location>
        <begin position="182"/>
        <end position="307"/>
    </location>
</feature>
<dbReference type="Pfam" id="PF13622">
    <property type="entry name" value="4HBT_3"/>
    <property type="match status" value="1"/>
</dbReference>
<dbReference type="SUPFAM" id="SSF54637">
    <property type="entry name" value="Thioesterase/thiol ester dehydrase-isomerase"/>
    <property type="match status" value="2"/>
</dbReference>
<protein>
    <recommendedName>
        <fullName evidence="6">Acyl-CoA thioesterase 2</fullName>
    </recommendedName>
    <alternativeName>
        <fullName evidence="7">Thioesterase II</fullName>
    </alternativeName>
</protein>